<reference evidence="1" key="1">
    <citation type="journal article" date="2020" name="Stud. Mycol.">
        <title>101 Dothideomycetes genomes: a test case for predicting lifestyles and emergence of pathogens.</title>
        <authorList>
            <person name="Haridas S."/>
            <person name="Albert R."/>
            <person name="Binder M."/>
            <person name="Bloem J."/>
            <person name="Labutti K."/>
            <person name="Salamov A."/>
            <person name="Andreopoulos B."/>
            <person name="Baker S."/>
            <person name="Barry K."/>
            <person name="Bills G."/>
            <person name="Bluhm B."/>
            <person name="Cannon C."/>
            <person name="Castanera R."/>
            <person name="Culley D."/>
            <person name="Daum C."/>
            <person name="Ezra D."/>
            <person name="Gonzalez J."/>
            <person name="Henrissat B."/>
            <person name="Kuo A."/>
            <person name="Liang C."/>
            <person name="Lipzen A."/>
            <person name="Lutzoni F."/>
            <person name="Magnuson J."/>
            <person name="Mondo S."/>
            <person name="Nolan M."/>
            <person name="Ohm R."/>
            <person name="Pangilinan J."/>
            <person name="Park H.-J."/>
            <person name="Ramirez L."/>
            <person name="Alfaro M."/>
            <person name="Sun H."/>
            <person name="Tritt A."/>
            <person name="Yoshinaga Y."/>
            <person name="Zwiers L.-H."/>
            <person name="Turgeon B."/>
            <person name="Goodwin S."/>
            <person name="Spatafora J."/>
            <person name="Crous P."/>
            <person name="Grigoriev I."/>
        </authorList>
    </citation>
    <scope>NUCLEOTIDE SEQUENCE</scope>
    <source>
        <strain evidence="1">CBS 207.26</strain>
    </source>
</reference>
<evidence type="ECO:0000313" key="1">
    <source>
        <dbReference type="EMBL" id="KAF2192826.1"/>
    </source>
</evidence>
<evidence type="ECO:0000313" key="2">
    <source>
        <dbReference type="Proteomes" id="UP000800200"/>
    </source>
</evidence>
<evidence type="ECO:0008006" key="3">
    <source>
        <dbReference type="Google" id="ProtNLM"/>
    </source>
</evidence>
<name>A0A6A6ESG1_9PEZI</name>
<feature type="non-terminal residue" evidence="1">
    <location>
        <position position="1"/>
    </location>
</feature>
<feature type="non-terminal residue" evidence="1">
    <location>
        <position position="213"/>
    </location>
</feature>
<organism evidence="1 2">
    <name type="scientific">Zopfia rhizophila CBS 207.26</name>
    <dbReference type="NCBI Taxonomy" id="1314779"/>
    <lineage>
        <taxon>Eukaryota</taxon>
        <taxon>Fungi</taxon>
        <taxon>Dikarya</taxon>
        <taxon>Ascomycota</taxon>
        <taxon>Pezizomycotina</taxon>
        <taxon>Dothideomycetes</taxon>
        <taxon>Dothideomycetes incertae sedis</taxon>
        <taxon>Zopfiaceae</taxon>
        <taxon>Zopfia</taxon>
    </lineage>
</organism>
<dbReference type="EMBL" id="ML994615">
    <property type="protein sequence ID" value="KAF2192826.1"/>
    <property type="molecule type" value="Genomic_DNA"/>
</dbReference>
<dbReference type="OrthoDB" id="3765677at2759"/>
<keyword evidence="2" id="KW-1185">Reference proteome</keyword>
<proteinExistence type="predicted"/>
<dbReference type="Proteomes" id="UP000800200">
    <property type="component" value="Unassembled WGS sequence"/>
</dbReference>
<accession>A0A6A6ESG1</accession>
<dbReference type="AlphaFoldDB" id="A0A6A6ESG1"/>
<gene>
    <name evidence="1" type="ORF">K469DRAFT_527981</name>
</gene>
<sequence length="213" mass="24450">VVGPSAEEDTQTIQDEIIPMLEKWDRTSGAKFEAEKTSFIYLTRYREAGRDATTPIRFKGQEIPPAEKVNILGVTLDKELRFKAHLADKAGKATKVTLALRRLKGLQPKSVKQLTQRTTAQAVIRGFRTVALSITEVEAGPLPLEQRLRNQEIAFWVSIHKLGKSHPHWVIQRQRTYRRHRLPLQRTAVMCEDVQVDRVIKVKPYACPLWVHR</sequence>
<protein>
    <recommendedName>
        <fullName evidence="3">Reverse transcriptase domain-containing protein</fullName>
    </recommendedName>
</protein>